<dbReference type="EMBL" id="JACHGK010000017">
    <property type="protein sequence ID" value="MBB6447104.1"/>
    <property type="molecule type" value="Genomic_DNA"/>
</dbReference>
<dbReference type="InterPro" id="IPR006504">
    <property type="entry name" value="Tscrpt_reg_Spx/MgsR"/>
</dbReference>
<dbReference type="SUPFAM" id="SSF52833">
    <property type="entry name" value="Thioredoxin-like"/>
    <property type="match status" value="1"/>
</dbReference>
<dbReference type="PANTHER" id="PTHR30041">
    <property type="entry name" value="ARSENATE REDUCTASE"/>
    <property type="match status" value="1"/>
</dbReference>
<comment type="similarity">
    <text evidence="1">Belongs to the ArsC family.</text>
</comment>
<sequence length="138" mass="16149">MTVTIYGQECQSTKKARQWFKKNEIPFVERNILKEPLTVRELQGILQITVDGTDGIIAEKSNAYKELNLSIDLDELSLQELLELIHEEPRLLRSPIITDGRKLQAGYNKEEISQFLPREIRKTQWLNWRINQLKLAES</sequence>
<dbReference type="PANTHER" id="PTHR30041:SF7">
    <property type="entry name" value="GLOBAL TRANSCRIPTIONAL REGULATOR SPX"/>
    <property type="match status" value="1"/>
</dbReference>
<dbReference type="PROSITE" id="PS51353">
    <property type="entry name" value="ARSC"/>
    <property type="match status" value="1"/>
</dbReference>
<dbReference type="Pfam" id="PF03960">
    <property type="entry name" value="ArsC"/>
    <property type="match status" value="1"/>
</dbReference>
<gene>
    <name evidence="2" type="ORF">HNR53_003783</name>
</gene>
<evidence type="ECO:0000313" key="3">
    <source>
        <dbReference type="Proteomes" id="UP000531594"/>
    </source>
</evidence>
<dbReference type="CDD" id="cd03032">
    <property type="entry name" value="ArsC_Spx"/>
    <property type="match status" value="1"/>
</dbReference>
<comment type="caution">
    <text evidence="2">The sequence shown here is derived from an EMBL/GenBank/DDBJ whole genome shotgun (WGS) entry which is preliminary data.</text>
</comment>
<dbReference type="Proteomes" id="UP000531594">
    <property type="component" value="Unassembled WGS sequence"/>
</dbReference>
<protein>
    <submittedName>
        <fullName evidence="2">Regulatory protein spx</fullName>
    </submittedName>
</protein>
<evidence type="ECO:0000256" key="1">
    <source>
        <dbReference type="PROSITE-ProRule" id="PRU01282"/>
    </source>
</evidence>
<dbReference type="AlphaFoldDB" id="A0A7X0LY52"/>
<evidence type="ECO:0000313" key="2">
    <source>
        <dbReference type="EMBL" id="MBB6447104.1"/>
    </source>
</evidence>
<organism evidence="2 3">
    <name type="scientific">Bacillus benzoevorans</name>
    <dbReference type="NCBI Taxonomy" id="1456"/>
    <lineage>
        <taxon>Bacteria</taxon>
        <taxon>Bacillati</taxon>
        <taxon>Bacillota</taxon>
        <taxon>Bacilli</taxon>
        <taxon>Bacillales</taxon>
        <taxon>Bacillaceae</taxon>
        <taxon>Bacillus</taxon>
    </lineage>
</organism>
<accession>A0A7X0LY52</accession>
<dbReference type="Gene3D" id="3.40.30.10">
    <property type="entry name" value="Glutaredoxin"/>
    <property type="match status" value="1"/>
</dbReference>
<dbReference type="RefSeq" id="WP_184528747.1">
    <property type="nucleotide sequence ID" value="NZ_JACHGK010000017.1"/>
</dbReference>
<reference evidence="2 3" key="1">
    <citation type="submission" date="2020-08" db="EMBL/GenBank/DDBJ databases">
        <title>Genomic Encyclopedia of Type Strains, Phase IV (KMG-IV): sequencing the most valuable type-strain genomes for metagenomic binning, comparative biology and taxonomic classification.</title>
        <authorList>
            <person name="Goeker M."/>
        </authorList>
    </citation>
    <scope>NUCLEOTIDE SEQUENCE [LARGE SCALE GENOMIC DNA]</scope>
    <source>
        <strain evidence="2 3">DSM 5391</strain>
    </source>
</reference>
<dbReference type="NCBIfam" id="TIGR01617">
    <property type="entry name" value="arsC_related"/>
    <property type="match status" value="1"/>
</dbReference>
<dbReference type="InterPro" id="IPR006660">
    <property type="entry name" value="Arsenate_reductase-like"/>
</dbReference>
<dbReference type="NCBIfam" id="NF002459">
    <property type="entry name" value="PRK01655.1"/>
    <property type="match status" value="1"/>
</dbReference>
<keyword evidence="3" id="KW-1185">Reference proteome</keyword>
<dbReference type="InterPro" id="IPR036249">
    <property type="entry name" value="Thioredoxin-like_sf"/>
</dbReference>
<proteinExistence type="inferred from homology"/>
<name>A0A7X0LY52_9BACI</name>